<evidence type="ECO:0000313" key="3">
    <source>
        <dbReference type="EMBL" id="BAT28284.1"/>
    </source>
</evidence>
<evidence type="ECO:0000256" key="1">
    <source>
        <dbReference type="SAM" id="SignalP"/>
    </source>
</evidence>
<sequence>MKKSIKPVLALAAVVMITAGCTQTERTVSGAAIGGVGGAAIGNAVGGGTGALIGGLGGAGAGALIGRNTY</sequence>
<keyword evidence="1" id="KW-0732">Signal</keyword>
<dbReference type="Pfam" id="PF13441">
    <property type="entry name" value="Gly-zipper_YMGG"/>
    <property type="match status" value="1"/>
</dbReference>
<evidence type="ECO:0000259" key="2">
    <source>
        <dbReference type="Pfam" id="PF13441"/>
    </source>
</evidence>
<dbReference type="RefSeq" id="WP_062226246.1">
    <property type="nucleotide sequence ID" value="NZ_BBWR01000002.1"/>
</dbReference>
<dbReference type="PROSITE" id="PS51257">
    <property type="entry name" value="PROKAR_LIPOPROTEIN"/>
    <property type="match status" value="1"/>
</dbReference>
<name>A0A0P0Z2N2_9HYPH</name>
<organism evidence="3">
    <name type="scientific">Aureimonas frigidaquae</name>
    <dbReference type="NCBI Taxonomy" id="424757"/>
    <lineage>
        <taxon>Bacteria</taxon>
        <taxon>Pseudomonadati</taxon>
        <taxon>Pseudomonadota</taxon>
        <taxon>Alphaproteobacteria</taxon>
        <taxon>Hyphomicrobiales</taxon>
        <taxon>Aurantimonadaceae</taxon>
        <taxon>Aureimonas</taxon>
    </lineage>
</organism>
<protein>
    <recommendedName>
        <fullName evidence="2">YMGG-like Gly-zipper domain-containing protein</fullName>
    </recommendedName>
</protein>
<feature type="domain" description="YMGG-like Gly-zipper" evidence="2">
    <location>
        <begin position="26"/>
        <end position="67"/>
    </location>
</feature>
<feature type="chain" id="PRO_5006058019" description="YMGG-like Gly-zipper domain-containing protein" evidence="1">
    <location>
        <begin position="20"/>
        <end position="70"/>
    </location>
</feature>
<accession>A0A0P0Z2N2</accession>
<dbReference type="AlphaFoldDB" id="A0A0P0Z2N2"/>
<dbReference type="InterPro" id="IPR027367">
    <property type="entry name" value="Gly-zipper_YMGG"/>
</dbReference>
<dbReference type="EMBL" id="LC066377">
    <property type="protein sequence ID" value="BAT28284.1"/>
    <property type="molecule type" value="Genomic_DNA"/>
</dbReference>
<proteinExistence type="predicted"/>
<reference evidence="3" key="1">
    <citation type="journal article" date="2015" name="Proc. Natl. Acad. Sci. U.S.A.">
        <title>Bacterial clade with the ribosomal RNA operon on a small plasmid rather than the chromosome.</title>
        <authorList>
            <person name="Anda M."/>
            <person name="Ohtsubo Y."/>
            <person name="Okubo T."/>
            <person name="Sugawara M."/>
            <person name="Nagata Y."/>
            <person name="Tsuda M."/>
            <person name="Minamisawa K."/>
            <person name="Mitsui H."/>
        </authorList>
    </citation>
    <scope>NUCLEOTIDE SEQUENCE</scope>
    <source>
        <strain evidence="3">JCM 14755</strain>
    </source>
</reference>
<feature type="signal peptide" evidence="1">
    <location>
        <begin position="1"/>
        <end position="19"/>
    </location>
</feature>